<organism evidence="1">
    <name type="scientific">Timema californicum</name>
    <name type="common">California timema</name>
    <name type="synonym">Walking stick</name>
    <dbReference type="NCBI Taxonomy" id="61474"/>
    <lineage>
        <taxon>Eukaryota</taxon>
        <taxon>Metazoa</taxon>
        <taxon>Ecdysozoa</taxon>
        <taxon>Arthropoda</taxon>
        <taxon>Hexapoda</taxon>
        <taxon>Insecta</taxon>
        <taxon>Pterygota</taxon>
        <taxon>Neoptera</taxon>
        <taxon>Polyneoptera</taxon>
        <taxon>Phasmatodea</taxon>
        <taxon>Timematodea</taxon>
        <taxon>Timematoidea</taxon>
        <taxon>Timematidae</taxon>
        <taxon>Timema</taxon>
    </lineage>
</organism>
<dbReference type="EMBL" id="OE184911">
    <property type="protein sequence ID" value="CAD7576963.1"/>
    <property type="molecule type" value="Genomic_DNA"/>
</dbReference>
<evidence type="ECO:0000313" key="1">
    <source>
        <dbReference type="EMBL" id="CAD7576963.1"/>
    </source>
</evidence>
<reference evidence="1" key="1">
    <citation type="submission" date="2020-11" db="EMBL/GenBank/DDBJ databases">
        <authorList>
            <person name="Tran Van P."/>
        </authorList>
    </citation>
    <scope>NUCLEOTIDE SEQUENCE</scope>
</reference>
<protein>
    <submittedName>
        <fullName evidence="1">(California timema) hypothetical protein</fullName>
    </submittedName>
</protein>
<sequence length="171" mass="18250">MKHGHSVPRSTAERCRSVLCPRARGNSSSLEVRVKPTSACCSINILETLDSVKAENLANNHNNGGRDALFGGRASPGSRNGPSLTLCTVSVCLAQEDVGRSQQDVRVAGRRTMILERTIHPTEIRISISPSSAVELNTTSALANHATEAGTISRRRSSLLKDPSFVSSARS</sequence>
<accession>A0A7R9PBP6</accession>
<dbReference type="AlphaFoldDB" id="A0A7R9PBP6"/>
<name>A0A7R9PBP6_TIMCA</name>
<gene>
    <name evidence="1" type="ORF">TCMB3V08_LOCUS9523</name>
</gene>
<proteinExistence type="predicted"/>